<evidence type="ECO:0000256" key="1">
    <source>
        <dbReference type="ARBA" id="ARBA00001974"/>
    </source>
</evidence>
<proteinExistence type="predicted"/>
<dbReference type="GO" id="GO:0016627">
    <property type="term" value="F:oxidoreductase activity, acting on the CH-CH group of donors"/>
    <property type="evidence" value="ECO:0007669"/>
    <property type="project" value="InterPro"/>
</dbReference>
<dbReference type="InterPro" id="IPR046373">
    <property type="entry name" value="Acyl-CoA_Oxase/DH_mid-dom_sf"/>
</dbReference>
<comment type="caution">
    <text evidence="4">The sequence shown here is derived from an EMBL/GenBank/DDBJ whole genome shotgun (WGS) entry which is preliminary data.</text>
</comment>
<comment type="cofactor">
    <cofactor evidence="1">
        <name>FAD</name>
        <dbReference type="ChEBI" id="CHEBI:57692"/>
    </cofactor>
</comment>
<name>A0A8S2RTV0_9BILA</name>
<sequence>TKKIVIYTPTDDAKKCWISYAGNNEIEYAVVFAKWAQTNANNDSKQASVNTSIGKLFLTPHVVATVVKIRNNGTVLPGVRIEECYTRSDFRSNSFGTLTFTEFSAEPESLLNRYCSLDTTTGTL</sequence>
<keyword evidence="2" id="KW-0285">Flavoprotein</keyword>
<feature type="non-terminal residue" evidence="4">
    <location>
        <position position="1"/>
    </location>
</feature>
<dbReference type="Gene3D" id="2.40.110.10">
    <property type="entry name" value="Butyryl-CoA Dehydrogenase, subunit A, domain 2"/>
    <property type="match status" value="1"/>
</dbReference>
<reference evidence="4" key="1">
    <citation type="submission" date="2021-02" db="EMBL/GenBank/DDBJ databases">
        <authorList>
            <person name="Nowell W R."/>
        </authorList>
    </citation>
    <scope>NUCLEOTIDE SEQUENCE</scope>
</reference>
<organism evidence="4 5">
    <name type="scientific">Rotaria magnacalcarata</name>
    <dbReference type="NCBI Taxonomy" id="392030"/>
    <lineage>
        <taxon>Eukaryota</taxon>
        <taxon>Metazoa</taxon>
        <taxon>Spiralia</taxon>
        <taxon>Gnathifera</taxon>
        <taxon>Rotifera</taxon>
        <taxon>Eurotatoria</taxon>
        <taxon>Bdelloidea</taxon>
        <taxon>Philodinida</taxon>
        <taxon>Philodinidae</taxon>
        <taxon>Rotaria</taxon>
    </lineage>
</organism>
<evidence type="ECO:0000313" key="5">
    <source>
        <dbReference type="Proteomes" id="UP000681720"/>
    </source>
</evidence>
<dbReference type="EMBL" id="CAJOBJ010016623">
    <property type="protein sequence ID" value="CAF4188277.1"/>
    <property type="molecule type" value="Genomic_DNA"/>
</dbReference>
<feature type="non-terminal residue" evidence="4">
    <location>
        <position position="124"/>
    </location>
</feature>
<dbReference type="AlphaFoldDB" id="A0A8S2RTV0"/>
<dbReference type="SUPFAM" id="SSF56645">
    <property type="entry name" value="Acyl-CoA dehydrogenase NM domain-like"/>
    <property type="match status" value="1"/>
</dbReference>
<accession>A0A8S2RTV0</accession>
<dbReference type="InterPro" id="IPR009100">
    <property type="entry name" value="AcylCoA_DH/oxidase_NM_dom_sf"/>
</dbReference>
<evidence type="ECO:0000313" key="4">
    <source>
        <dbReference type="EMBL" id="CAF4188277.1"/>
    </source>
</evidence>
<keyword evidence="3" id="KW-0274">FAD</keyword>
<gene>
    <name evidence="4" type="ORF">GIL414_LOCUS21096</name>
</gene>
<evidence type="ECO:0000256" key="3">
    <source>
        <dbReference type="ARBA" id="ARBA00022827"/>
    </source>
</evidence>
<dbReference type="Proteomes" id="UP000681720">
    <property type="component" value="Unassembled WGS sequence"/>
</dbReference>
<protein>
    <submittedName>
        <fullName evidence="4">Uncharacterized protein</fullName>
    </submittedName>
</protein>
<evidence type="ECO:0000256" key="2">
    <source>
        <dbReference type="ARBA" id="ARBA00022630"/>
    </source>
</evidence>